<dbReference type="Gene3D" id="1.10.510.10">
    <property type="entry name" value="Transferase(Phosphotransferase) domain 1"/>
    <property type="match status" value="1"/>
</dbReference>
<evidence type="ECO:0000256" key="4">
    <source>
        <dbReference type="ARBA" id="ARBA00022741"/>
    </source>
</evidence>
<feature type="binding site" evidence="9">
    <location>
        <position position="75"/>
    </location>
    <ligand>
        <name>ATP</name>
        <dbReference type="ChEBI" id="CHEBI:30616"/>
    </ligand>
</feature>
<dbReference type="PROSITE" id="PS00107">
    <property type="entry name" value="PROTEIN_KINASE_ATP"/>
    <property type="match status" value="1"/>
</dbReference>
<sequence length="422" mass="48480">MSEAYAKSKYIPHLYTSPVDAEPLNRYRFGGYHPVHLGDYFKDGRYKVMHKLGHGGYATIWLARDFELQRYVALKITVSETSQHNSELKILQHLSSAQLSMHPGSQHVIKLLDSFEHKGPNGVHSCLVMEPLGPSGKDLMERFSDGRLPGEVAKQISRQALMGLDFLHHAGVGHGDLHSGNILCTAANYDNESEDGLNNILGAPEIGNVVRNDGEPLGSQMPKYLVHPINIPCIKWKLPHIRVQLVDFGEAFMQNHKPSTLHTPLVFRAPEVIFQDSFDHRVDIWSMGCTIFELVVGYPPFDNLMVTKNHLIQQMIISIRDLPKEWKSRYKPPDTKDFYMEESFSLESWLHETYFDEDKKMDLSKAEIEMLAILLRRMIQYDRERRPSPSELLRDPWFFTQRRWNLDCPTTPSCIMHQGNSN</sequence>
<keyword evidence="4 9" id="KW-0547">Nucleotide-binding</keyword>
<dbReference type="InterPro" id="IPR017441">
    <property type="entry name" value="Protein_kinase_ATP_BS"/>
</dbReference>
<comment type="catalytic activity">
    <reaction evidence="8">
        <text>L-seryl-[protein] + ATP = O-phospho-L-seryl-[protein] + ADP + H(+)</text>
        <dbReference type="Rhea" id="RHEA:17989"/>
        <dbReference type="Rhea" id="RHEA-COMP:9863"/>
        <dbReference type="Rhea" id="RHEA-COMP:11604"/>
        <dbReference type="ChEBI" id="CHEBI:15378"/>
        <dbReference type="ChEBI" id="CHEBI:29999"/>
        <dbReference type="ChEBI" id="CHEBI:30616"/>
        <dbReference type="ChEBI" id="CHEBI:83421"/>
        <dbReference type="ChEBI" id="CHEBI:456216"/>
        <dbReference type="EC" id="2.7.11.1"/>
    </reaction>
</comment>
<dbReference type="InterPro" id="IPR051334">
    <property type="entry name" value="SRPK"/>
</dbReference>
<evidence type="ECO:0000313" key="12">
    <source>
        <dbReference type="Proteomes" id="UP000034164"/>
    </source>
</evidence>
<feature type="domain" description="Protein kinase" evidence="10">
    <location>
        <begin position="46"/>
        <end position="398"/>
    </location>
</feature>
<dbReference type="SUPFAM" id="SSF56112">
    <property type="entry name" value="Protein kinase-like (PK-like)"/>
    <property type="match status" value="1"/>
</dbReference>
<organism evidence="11 12">
    <name type="scientific">[Emmonsia] crescens</name>
    <dbReference type="NCBI Taxonomy" id="73230"/>
    <lineage>
        <taxon>Eukaryota</taxon>
        <taxon>Fungi</taxon>
        <taxon>Dikarya</taxon>
        <taxon>Ascomycota</taxon>
        <taxon>Pezizomycotina</taxon>
        <taxon>Eurotiomycetes</taxon>
        <taxon>Eurotiomycetidae</taxon>
        <taxon>Onygenales</taxon>
        <taxon>Ajellomycetaceae</taxon>
        <taxon>Emergomyces</taxon>
    </lineage>
</organism>
<gene>
    <name evidence="11" type="ORF">EMCG_03555</name>
</gene>
<keyword evidence="5" id="KW-0418">Kinase</keyword>
<reference evidence="12" key="1">
    <citation type="journal article" date="2015" name="PLoS Genet.">
        <title>The dynamic genome and transcriptome of the human fungal pathogen Blastomyces and close relative Emmonsia.</title>
        <authorList>
            <person name="Munoz J.F."/>
            <person name="Gauthier G.M."/>
            <person name="Desjardins C.A."/>
            <person name="Gallo J.E."/>
            <person name="Holder J."/>
            <person name="Sullivan T.D."/>
            <person name="Marty A.J."/>
            <person name="Carmen J.C."/>
            <person name="Chen Z."/>
            <person name="Ding L."/>
            <person name="Gujja S."/>
            <person name="Magrini V."/>
            <person name="Misas E."/>
            <person name="Mitreva M."/>
            <person name="Priest M."/>
            <person name="Saif S."/>
            <person name="Whiston E.A."/>
            <person name="Young S."/>
            <person name="Zeng Q."/>
            <person name="Goldman W.E."/>
            <person name="Mardis E.R."/>
            <person name="Taylor J.W."/>
            <person name="McEwen J.G."/>
            <person name="Clay O.K."/>
            <person name="Klein B.S."/>
            <person name="Cuomo C.A."/>
        </authorList>
    </citation>
    <scope>NUCLEOTIDE SEQUENCE [LARGE SCALE GENOMIC DNA]</scope>
    <source>
        <strain evidence="12">UAMH 3008</strain>
    </source>
</reference>
<evidence type="ECO:0000256" key="7">
    <source>
        <dbReference type="ARBA" id="ARBA00047899"/>
    </source>
</evidence>
<dbReference type="GO" id="GO:0000245">
    <property type="term" value="P:spliceosomal complex assembly"/>
    <property type="evidence" value="ECO:0007669"/>
    <property type="project" value="TreeGrafter"/>
</dbReference>
<evidence type="ECO:0000256" key="3">
    <source>
        <dbReference type="ARBA" id="ARBA00022679"/>
    </source>
</evidence>
<evidence type="ECO:0000256" key="9">
    <source>
        <dbReference type="PROSITE-ProRule" id="PRU10141"/>
    </source>
</evidence>
<dbReference type="InterPro" id="IPR011009">
    <property type="entry name" value="Kinase-like_dom_sf"/>
</dbReference>
<evidence type="ECO:0000256" key="2">
    <source>
        <dbReference type="ARBA" id="ARBA00022527"/>
    </source>
</evidence>
<evidence type="ECO:0000259" key="10">
    <source>
        <dbReference type="PROSITE" id="PS50011"/>
    </source>
</evidence>
<dbReference type="PANTHER" id="PTHR47634">
    <property type="entry name" value="PROTEIN KINASE DOMAIN-CONTAINING PROTEIN-RELATED"/>
    <property type="match status" value="1"/>
</dbReference>
<keyword evidence="3" id="KW-0808">Transferase</keyword>
<dbReference type="GO" id="GO:0005524">
    <property type="term" value="F:ATP binding"/>
    <property type="evidence" value="ECO:0007669"/>
    <property type="project" value="UniProtKB-UniRule"/>
</dbReference>
<dbReference type="Proteomes" id="UP000034164">
    <property type="component" value="Unassembled WGS sequence"/>
</dbReference>
<comment type="catalytic activity">
    <reaction evidence="7">
        <text>L-threonyl-[protein] + ATP = O-phospho-L-threonyl-[protein] + ADP + H(+)</text>
        <dbReference type="Rhea" id="RHEA:46608"/>
        <dbReference type="Rhea" id="RHEA-COMP:11060"/>
        <dbReference type="Rhea" id="RHEA-COMP:11605"/>
        <dbReference type="ChEBI" id="CHEBI:15378"/>
        <dbReference type="ChEBI" id="CHEBI:30013"/>
        <dbReference type="ChEBI" id="CHEBI:30616"/>
        <dbReference type="ChEBI" id="CHEBI:61977"/>
        <dbReference type="ChEBI" id="CHEBI:456216"/>
        <dbReference type="EC" id="2.7.11.1"/>
    </reaction>
</comment>
<accession>A0A0G2HUV6</accession>
<dbReference type="PANTHER" id="PTHR47634:SF9">
    <property type="entry name" value="PROTEIN KINASE DOMAIN-CONTAINING PROTEIN-RELATED"/>
    <property type="match status" value="1"/>
</dbReference>
<dbReference type="PROSITE" id="PS50011">
    <property type="entry name" value="PROTEIN_KINASE_DOM"/>
    <property type="match status" value="1"/>
</dbReference>
<protein>
    <recommendedName>
        <fullName evidence="1">non-specific serine/threonine protein kinase</fullName>
        <ecNumber evidence="1">2.7.11.1</ecNumber>
    </recommendedName>
</protein>
<name>A0A0G2HUV6_9EURO</name>
<keyword evidence="2" id="KW-0723">Serine/threonine-protein kinase</keyword>
<dbReference type="VEuPathDB" id="FungiDB:EMCG_03555"/>
<dbReference type="Pfam" id="PF00069">
    <property type="entry name" value="Pkinase"/>
    <property type="match status" value="2"/>
</dbReference>
<dbReference type="EMBL" id="LCZI01001197">
    <property type="protein sequence ID" value="KKZ61962.1"/>
    <property type="molecule type" value="Genomic_DNA"/>
</dbReference>
<evidence type="ECO:0000256" key="5">
    <source>
        <dbReference type="ARBA" id="ARBA00022777"/>
    </source>
</evidence>
<evidence type="ECO:0000256" key="1">
    <source>
        <dbReference type="ARBA" id="ARBA00012513"/>
    </source>
</evidence>
<proteinExistence type="predicted"/>
<dbReference type="GO" id="GO:0050684">
    <property type="term" value="P:regulation of mRNA processing"/>
    <property type="evidence" value="ECO:0007669"/>
    <property type="project" value="TreeGrafter"/>
</dbReference>
<dbReference type="AlphaFoldDB" id="A0A0G2HUV6"/>
<dbReference type="OrthoDB" id="4204365at2759"/>
<dbReference type="EC" id="2.7.11.1" evidence="1"/>
<dbReference type="Gene3D" id="3.30.200.20">
    <property type="entry name" value="Phosphorylase Kinase, domain 1"/>
    <property type="match status" value="1"/>
</dbReference>
<dbReference type="GO" id="GO:0004674">
    <property type="term" value="F:protein serine/threonine kinase activity"/>
    <property type="evidence" value="ECO:0007669"/>
    <property type="project" value="UniProtKB-KW"/>
</dbReference>
<comment type="caution">
    <text evidence="11">The sequence shown here is derived from an EMBL/GenBank/DDBJ whole genome shotgun (WGS) entry which is preliminary data.</text>
</comment>
<evidence type="ECO:0000256" key="8">
    <source>
        <dbReference type="ARBA" id="ARBA00048679"/>
    </source>
</evidence>
<keyword evidence="6 9" id="KW-0067">ATP-binding</keyword>
<evidence type="ECO:0000313" key="11">
    <source>
        <dbReference type="EMBL" id="KKZ61962.1"/>
    </source>
</evidence>
<dbReference type="InterPro" id="IPR000719">
    <property type="entry name" value="Prot_kinase_dom"/>
</dbReference>
<evidence type="ECO:0000256" key="6">
    <source>
        <dbReference type="ARBA" id="ARBA00022840"/>
    </source>
</evidence>